<evidence type="ECO:0000256" key="5">
    <source>
        <dbReference type="ARBA" id="ARBA00023098"/>
    </source>
</evidence>
<dbReference type="Pfam" id="PF04116">
    <property type="entry name" value="FA_hydroxylase"/>
    <property type="match status" value="1"/>
</dbReference>
<dbReference type="RefSeq" id="WP_264882310.1">
    <property type="nucleotide sequence ID" value="NZ_JAPDOB010000002.1"/>
</dbReference>
<comment type="caution">
    <text evidence="10">The sequence shown here is derived from an EMBL/GenBank/DDBJ whole genome shotgun (WGS) entry which is preliminary data.</text>
</comment>
<keyword evidence="6 8" id="KW-0472">Membrane</keyword>
<feature type="transmembrane region" description="Helical" evidence="8">
    <location>
        <begin position="12"/>
        <end position="29"/>
    </location>
</feature>
<sequence length="311" mass="35765">MATLPNPVDYAVPGFILLVLAEMLVACAADRRRYCPQDTLTSLALGFGSTIAGALSFGLVFATASWVWGYRLMDVPWTWWAFVLCFVLDDLAYYVFHRSAHRVRWFWASHVIHHSSQHYNLSTALRQTWTGFFSLAFIYRLPLFLLGFPPAMVFFCAGLNLIYQFWIHTEVVGRCPRWIEAVMNTPSHHRVHHAVNPRYLDRNYAGVFIVWDRLFGTFEAEREDDRPRYGIVKQLGSFNVLWAAVHEWVGIARDMWSAPWNAKLGYLIREPGWSHDGSRDTSQTIRARWQNQAAAEPSKEQQVGADHVQAA</sequence>
<evidence type="ECO:0000256" key="3">
    <source>
        <dbReference type="ARBA" id="ARBA00022989"/>
    </source>
</evidence>
<evidence type="ECO:0000256" key="4">
    <source>
        <dbReference type="ARBA" id="ARBA00023002"/>
    </source>
</evidence>
<reference evidence="10 11" key="1">
    <citation type="submission" date="2022-10" db="EMBL/GenBank/DDBJ databases">
        <title>Sphingomonas sp.</title>
        <authorList>
            <person name="Jin C."/>
        </authorList>
    </citation>
    <scope>NUCLEOTIDE SEQUENCE [LARGE SCALE GENOMIC DNA]</scope>
    <source>
        <strain evidence="10 11">BN140010</strain>
    </source>
</reference>
<name>A0ABT3JGA3_9SPHN</name>
<gene>
    <name evidence="10" type="ORF">OMW55_08210</name>
</gene>
<dbReference type="Proteomes" id="UP001526246">
    <property type="component" value="Unassembled WGS sequence"/>
</dbReference>
<dbReference type="InterPro" id="IPR006694">
    <property type="entry name" value="Fatty_acid_hydroxylase"/>
</dbReference>
<keyword evidence="2 8" id="KW-0812">Transmembrane</keyword>
<organism evidence="10 11">
    <name type="scientific">Sphingomonas arvum</name>
    <dbReference type="NCBI Taxonomy" id="2992113"/>
    <lineage>
        <taxon>Bacteria</taxon>
        <taxon>Pseudomonadati</taxon>
        <taxon>Pseudomonadota</taxon>
        <taxon>Alphaproteobacteria</taxon>
        <taxon>Sphingomonadales</taxon>
        <taxon>Sphingomonadaceae</taxon>
        <taxon>Sphingomonas</taxon>
    </lineage>
</organism>
<accession>A0ABT3JGA3</accession>
<protein>
    <submittedName>
        <fullName evidence="10">Sterol desaturase family protein</fullName>
    </submittedName>
</protein>
<keyword evidence="5" id="KW-0443">Lipid metabolism</keyword>
<evidence type="ECO:0000313" key="10">
    <source>
        <dbReference type="EMBL" id="MCW3797785.1"/>
    </source>
</evidence>
<proteinExistence type="predicted"/>
<evidence type="ECO:0000256" key="1">
    <source>
        <dbReference type="ARBA" id="ARBA00004127"/>
    </source>
</evidence>
<dbReference type="PANTHER" id="PTHR21624:SF1">
    <property type="entry name" value="ALKYLGLYCEROL MONOOXYGENASE"/>
    <property type="match status" value="1"/>
</dbReference>
<evidence type="ECO:0000256" key="7">
    <source>
        <dbReference type="SAM" id="MobiDB-lite"/>
    </source>
</evidence>
<keyword evidence="11" id="KW-1185">Reference proteome</keyword>
<evidence type="ECO:0000256" key="8">
    <source>
        <dbReference type="SAM" id="Phobius"/>
    </source>
</evidence>
<comment type="subcellular location">
    <subcellularLocation>
        <location evidence="1">Endomembrane system</location>
        <topology evidence="1">Multi-pass membrane protein</topology>
    </subcellularLocation>
</comment>
<keyword evidence="4" id="KW-0560">Oxidoreductase</keyword>
<feature type="transmembrane region" description="Helical" evidence="8">
    <location>
        <begin position="77"/>
        <end position="96"/>
    </location>
</feature>
<feature type="transmembrane region" description="Helical" evidence="8">
    <location>
        <begin position="41"/>
        <end position="65"/>
    </location>
</feature>
<feature type="domain" description="Fatty acid hydroxylase" evidence="9">
    <location>
        <begin position="82"/>
        <end position="217"/>
    </location>
</feature>
<evidence type="ECO:0000256" key="2">
    <source>
        <dbReference type="ARBA" id="ARBA00022692"/>
    </source>
</evidence>
<dbReference type="PANTHER" id="PTHR21624">
    <property type="entry name" value="STEROL DESATURASE-RELATED PROTEIN"/>
    <property type="match status" value="1"/>
</dbReference>
<evidence type="ECO:0000313" key="11">
    <source>
        <dbReference type="Proteomes" id="UP001526246"/>
    </source>
</evidence>
<keyword evidence="3 8" id="KW-1133">Transmembrane helix</keyword>
<feature type="compositionally biased region" description="Polar residues" evidence="7">
    <location>
        <begin position="280"/>
        <end position="293"/>
    </location>
</feature>
<dbReference type="InterPro" id="IPR051689">
    <property type="entry name" value="Sterol_desaturase/TMEM195"/>
</dbReference>
<evidence type="ECO:0000256" key="6">
    <source>
        <dbReference type="ARBA" id="ARBA00023136"/>
    </source>
</evidence>
<evidence type="ECO:0000259" key="9">
    <source>
        <dbReference type="Pfam" id="PF04116"/>
    </source>
</evidence>
<feature type="region of interest" description="Disordered" evidence="7">
    <location>
        <begin position="275"/>
        <end position="311"/>
    </location>
</feature>
<dbReference type="EMBL" id="JAPDOB010000002">
    <property type="protein sequence ID" value="MCW3797785.1"/>
    <property type="molecule type" value="Genomic_DNA"/>
</dbReference>